<evidence type="ECO:0000313" key="3">
    <source>
        <dbReference type="EMBL" id="MBL0370614.1"/>
    </source>
</evidence>
<comment type="caution">
    <text evidence="3">The sequence shown here is derived from an EMBL/GenBank/DDBJ whole genome shotgun (WGS) entry which is preliminary data.</text>
</comment>
<evidence type="ECO:0000256" key="2">
    <source>
        <dbReference type="SAM" id="SignalP"/>
    </source>
</evidence>
<accession>A0A937CM76</accession>
<feature type="signal peptide" evidence="2">
    <location>
        <begin position="1"/>
        <end position="17"/>
    </location>
</feature>
<evidence type="ECO:0000256" key="1">
    <source>
        <dbReference type="SAM" id="MobiDB-lite"/>
    </source>
</evidence>
<keyword evidence="4" id="KW-1185">Reference proteome</keyword>
<feature type="region of interest" description="Disordered" evidence="1">
    <location>
        <begin position="78"/>
        <end position="204"/>
    </location>
</feature>
<dbReference type="RefSeq" id="WP_201651921.1">
    <property type="nucleotide sequence ID" value="NZ_JAEQNC010000001.1"/>
</dbReference>
<reference evidence="3" key="1">
    <citation type="submission" date="2021-01" db="EMBL/GenBank/DDBJ databases">
        <title>Rhizobium sp. strain KVB221 16S ribosomal RNA gene Genome sequencing and assembly.</title>
        <authorList>
            <person name="Kang M."/>
        </authorList>
    </citation>
    <scope>NUCLEOTIDE SEQUENCE</scope>
    <source>
        <strain evidence="3">KVB221</strain>
    </source>
</reference>
<feature type="compositionally biased region" description="Basic and acidic residues" evidence="1">
    <location>
        <begin position="96"/>
        <end position="106"/>
    </location>
</feature>
<gene>
    <name evidence="3" type="ORF">JJB09_01110</name>
</gene>
<dbReference type="AlphaFoldDB" id="A0A937CM76"/>
<feature type="compositionally biased region" description="Basic and acidic residues" evidence="1">
    <location>
        <begin position="177"/>
        <end position="191"/>
    </location>
</feature>
<dbReference type="Proteomes" id="UP000633219">
    <property type="component" value="Unassembled WGS sequence"/>
</dbReference>
<proteinExistence type="predicted"/>
<feature type="compositionally biased region" description="Basic and acidic residues" evidence="1">
    <location>
        <begin position="137"/>
        <end position="156"/>
    </location>
</feature>
<sequence>MSMTQMYRMAGSMIVLAAIGLGTTSCMGPTYGTDKSSSEQLVDDLGDAFSLAPPKRQNLAYQPRGALVKPADDKKLVAPEQNLATRDNPQWVESPEEARARLKQEADDNSNNGNYRSPLAVSVTEGKVMSPEQQRAAYRDARKLQDGRYSDRRRFMSDPPLDYRQVDDPAKLQQLGESERAKEARRKKEAEIAGTGRKWYQVWD</sequence>
<keyword evidence="2" id="KW-0732">Signal</keyword>
<feature type="chain" id="PRO_5037574286" description="Lipoprotein" evidence="2">
    <location>
        <begin position="18"/>
        <end position="204"/>
    </location>
</feature>
<organism evidence="3 4">
    <name type="scientific">Rhizobium setariae</name>
    <dbReference type="NCBI Taxonomy" id="2801340"/>
    <lineage>
        <taxon>Bacteria</taxon>
        <taxon>Pseudomonadati</taxon>
        <taxon>Pseudomonadota</taxon>
        <taxon>Alphaproteobacteria</taxon>
        <taxon>Hyphomicrobiales</taxon>
        <taxon>Rhizobiaceae</taxon>
        <taxon>Rhizobium/Agrobacterium group</taxon>
        <taxon>Rhizobium</taxon>
    </lineage>
</organism>
<protein>
    <recommendedName>
        <fullName evidence="5">Lipoprotein</fullName>
    </recommendedName>
</protein>
<name>A0A937CM76_9HYPH</name>
<dbReference type="EMBL" id="JAEQNC010000001">
    <property type="protein sequence ID" value="MBL0370614.1"/>
    <property type="molecule type" value="Genomic_DNA"/>
</dbReference>
<evidence type="ECO:0008006" key="5">
    <source>
        <dbReference type="Google" id="ProtNLM"/>
    </source>
</evidence>
<evidence type="ECO:0000313" key="4">
    <source>
        <dbReference type="Proteomes" id="UP000633219"/>
    </source>
</evidence>